<dbReference type="Proteomes" id="UP001515943">
    <property type="component" value="Unassembled WGS sequence"/>
</dbReference>
<evidence type="ECO:0000256" key="1">
    <source>
        <dbReference type="SAM" id="MobiDB-lite"/>
    </source>
</evidence>
<sequence length="150" mass="16290">MSSPKPTQTTQPGQPQPTTQPKPPRQTLALNRHLKNGTFHFSGTSSVGAPAGFSVEPTGGLGKLLAEPEPNAKPLYACRINNSEDHMTSPSSTCEGQTVLGTLGYIFTQKPSDTPSLPLYRCLFNGTHFDSIHANCEGYKLEWQFGWTVQ</sequence>
<dbReference type="RefSeq" id="WP_167975126.1">
    <property type="nucleotide sequence ID" value="NZ_VSRL01000055.1"/>
</dbReference>
<protein>
    <submittedName>
        <fullName evidence="2">Uncharacterized protein</fullName>
    </submittedName>
</protein>
<feature type="compositionally biased region" description="Pro residues" evidence="1">
    <location>
        <begin position="14"/>
        <end position="24"/>
    </location>
</feature>
<proteinExistence type="predicted"/>
<comment type="caution">
    <text evidence="2">The sequence shown here is derived from an EMBL/GenBank/DDBJ whole genome shotgun (WGS) entry which is preliminary data.</text>
</comment>
<evidence type="ECO:0000313" key="3">
    <source>
        <dbReference type="Proteomes" id="UP001515943"/>
    </source>
</evidence>
<feature type="compositionally biased region" description="Low complexity" evidence="1">
    <location>
        <begin position="1"/>
        <end position="13"/>
    </location>
</feature>
<feature type="region of interest" description="Disordered" evidence="1">
    <location>
        <begin position="1"/>
        <end position="59"/>
    </location>
</feature>
<reference evidence="2 3" key="1">
    <citation type="submission" date="2019-08" db="EMBL/GenBank/DDBJ databases">
        <title>Lentzea from Indian Himalayas.</title>
        <authorList>
            <person name="Mandal S."/>
            <person name="Mallick Gupta A."/>
            <person name="Maiti P.K."/>
            <person name="Sarkar J."/>
            <person name="Mandal S."/>
        </authorList>
    </citation>
    <scope>NUCLEOTIDE SEQUENCE [LARGE SCALE GENOMIC DNA]</scope>
    <source>
        <strain evidence="2 3">PSKA42</strain>
    </source>
</reference>
<gene>
    <name evidence="2" type="ORF">FXN61_17170</name>
</gene>
<name>A0ABX1FHK9_9PSEU</name>
<evidence type="ECO:0000313" key="2">
    <source>
        <dbReference type="EMBL" id="NKE58458.1"/>
    </source>
</evidence>
<organism evidence="2 3">
    <name type="scientific">Lentzea indica</name>
    <dbReference type="NCBI Taxonomy" id="2604800"/>
    <lineage>
        <taxon>Bacteria</taxon>
        <taxon>Bacillati</taxon>
        <taxon>Actinomycetota</taxon>
        <taxon>Actinomycetes</taxon>
        <taxon>Pseudonocardiales</taxon>
        <taxon>Pseudonocardiaceae</taxon>
        <taxon>Lentzea</taxon>
    </lineage>
</organism>
<dbReference type="EMBL" id="VSRL01000055">
    <property type="protein sequence ID" value="NKE58458.1"/>
    <property type="molecule type" value="Genomic_DNA"/>
</dbReference>
<keyword evidence="3" id="KW-1185">Reference proteome</keyword>
<accession>A0ABX1FHK9</accession>